<evidence type="ECO:0000256" key="6">
    <source>
        <dbReference type="HAMAP-Rule" id="MF_00588"/>
    </source>
</evidence>
<evidence type="ECO:0000256" key="1">
    <source>
        <dbReference type="ARBA" id="ARBA00022598"/>
    </source>
</evidence>
<dbReference type="Pfam" id="PF02637">
    <property type="entry name" value="GatB_Yqey"/>
    <property type="match status" value="1"/>
</dbReference>
<protein>
    <recommendedName>
        <fullName evidence="6">Glutamyl-tRNA(Gln) amidotransferase subunit E</fullName>
        <shortName evidence="6">Glu-ADT subunit E</shortName>
        <ecNumber evidence="6">6.3.5.-</ecNumber>
    </recommendedName>
</protein>
<evidence type="ECO:0000256" key="4">
    <source>
        <dbReference type="ARBA" id="ARBA00022917"/>
    </source>
</evidence>
<dbReference type="GO" id="GO:0016740">
    <property type="term" value="F:transferase activity"/>
    <property type="evidence" value="ECO:0007669"/>
    <property type="project" value="UniProtKB-KW"/>
</dbReference>
<dbReference type="InterPro" id="IPR023168">
    <property type="entry name" value="GatB_Yqey_C_2"/>
</dbReference>
<reference evidence="8 9" key="1">
    <citation type="journal article" date="2015" name="Int. J. Syst. Evol. Microbiol.">
        <title>Methanoculleus taiwanensis sp. nov., a methanogen isolated from deep marine sediment at the deformation front area near Taiwan.</title>
        <authorList>
            <person name="Weng C.Y."/>
            <person name="Chen S.C."/>
            <person name="Lai M.C."/>
            <person name="Wu S.Y."/>
            <person name="Lin S."/>
            <person name="Yang T.F."/>
            <person name="Chen P.C."/>
        </authorList>
    </citation>
    <scope>NUCLEOTIDE SEQUENCE [LARGE SCALE GENOMIC DNA]</scope>
    <source>
        <strain evidence="8 9">CYW4</strain>
    </source>
</reference>
<dbReference type="InterPro" id="IPR006075">
    <property type="entry name" value="Asn/Gln-tRNA_Trfase_suB/E_cat"/>
</dbReference>
<proteinExistence type="inferred from homology"/>
<dbReference type="Pfam" id="PF02934">
    <property type="entry name" value="GatB_N"/>
    <property type="match status" value="1"/>
</dbReference>
<keyword evidence="8" id="KW-0808">Transferase</keyword>
<comment type="similarity">
    <text evidence="6">Belongs to the GatB/GatE family. GatE subfamily.</text>
</comment>
<evidence type="ECO:0000256" key="2">
    <source>
        <dbReference type="ARBA" id="ARBA00022741"/>
    </source>
</evidence>
<dbReference type="InterPro" id="IPR004115">
    <property type="entry name" value="GAD-like_sf"/>
</dbReference>
<comment type="subunit">
    <text evidence="6">Heterodimer of GatD and GatE.</text>
</comment>
<comment type="catalytic activity">
    <reaction evidence="5 6">
        <text>L-glutamyl-tRNA(Gln) + L-glutamine + ATP + H2O = L-glutaminyl-tRNA(Gln) + L-glutamate + ADP + phosphate + H(+)</text>
        <dbReference type="Rhea" id="RHEA:17521"/>
        <dbReference type="Rhea" id="RHEA-COMP:9681"/>
        <dbReference type="Rhea" id="RHEA-COMP:9684"/>
        <dbReference type="ChEBI" id="CHEBI:15377"/>
        <dbReference type="ChEBI" id="CHEBI:15378"/>
        <dbReference type="ChEBI" id="CHEBI:29985"/>
        <dbReference type="ChEBI" id="CHEBI:30616"/>
        <dbReference type="ChEBI" id="CHEBI:43474"/>
        <dbReference type="ChEBI" id="CHEBI:58359"/>
        <dbReference type="ChEBI" id="CHEBI:78520"/>
        <dbReference type="ChEBI" id="CHEBI:78521"/>
        <dbReference type="ChEBI" id="CHEBI:456216"/>
    </reaction>
</comment>
<gene>
    <name evidence="6" type="primary">gatE</name>
    <name evidence="8" type="ORF">ABH15_07380</name>
</gene>
<dbReference type="GO" id="GO:0050567">
    <property type="term" value="F:glutaminyl-tRNA synthase (glutamine-hydrolyzing) activity"/>
    <property type="evidence" value="ECO:0007669"/>
    <property type="project" value="UniProtKB-UniRule"/>
</dbReference>
<evidence type="ECO:0000256" key="5">
    <source>
        <dbReference type="ARBA" id="ARBA00047913"/>
    </source>
</evidence>
<dbReference type="InterPro" id="IPR029351">
    <property type="entry name" value="GAD_dom"/>
</dbReference>
<dbReference type="Pfam" id="PF02938">
    <property type="entry name" value="GAD"/>
    <property type="match status" value="1"/>
</dbReference>
<evidence type="ECO:0000313" key="9">
    <source>
        <dbReference type="Proteomes" id="UP000290932"/>
    </source>
</evidence>
<dbReference type="EC" id="6.3.5.-" evidence="6"/>
<dbReference type="InterPro" id="IPR003789">
    <property type="entry name" value="Asn/Gln_tRNA_amidoTrase-B-like"/>
</dbReference>
<dbReference type="Gene3D" id="3.30.1360.30">
    <property type="entry name" value="GAD-like domain"/>
    <property type="match status" value="1"/>
</dbReference>
<evidence type="ECO:0000259" key="7">
    <source>
        <dbReference type="SMART" id="SM00845"/>
    </source>
</evidence>
<dbReference type="InterPro" id="IPR017958">
    <property type="entry name" value="Gln-tRNA_amidoTrfase_suB_CS"/>
</dbReference>
<dbReference type="GO" id="GO:0005737">
    <property type="term" value="C:cytoplasm"/>
    <property type="evidence" value="ECO:0007669"/>
    <property type="project" value="InterPro"/>
</dbReference>
<dbReference type="HAMAP" id="MF_00588">
    <property type="entry name" value="GatE"/>
    <property type="match status" value="1"/>
</dbReference>
<evidence type="ECO:0000256" key="3">
    <source>
        <dbReference type="ARBA" id="ARBA00022840"/>
    </source>
</evidence>
<dbReference type="InterPro" id="IPR018027">
    <property type="entry name" value="Asn/Gln_amidotransferase"/>
</dbReference>
<dbReference type="GO" id="GO:0004812">
    <property type="term" value="F:aminoacyl-tRNA ligase activity"/>
    <property type="evidence" value="ECO:0007669"/>
    <property type="project" value="InterPro"/>
</dbReference>
<dbReference type="InterPro" id="IPR017959">
    <property type="entry name" value="Asn/Gln-tRNA_amidoTrfase_suB/E"/>
</dbReference>
<dbReference type="InterPro" id="IPR042114">
    <property type="entry name" value="GatB_C_1"/>
</dbReference>
<keyword evidence="3 6" id="KW-0067">ATP-binding</keyword>
<dbReference type="Gene3D" id="1.10.10.410">
    <property type="match status" value="1"/>
</dbReference>
<dbReference type="AlphaFoldDB" id="A0A498H0Z9"/>
<keyword evidence="2 6" id="KW-0547">Nucleotide-binding</keyword>
<dbReference type="InterPro" id="IPR004414">
    <property type="entry name" value="GatE"/>
</dbReference>
<dbReference type="PANTHER" id="PTHR11659:SF2">
    <property type="entry name" value="GLUTAMYL-TRNA(GLN) AMIDOTRANSFERASE SUBUNIT E"/>
    <property type="match status" value="1"/>
</dbReference>
<dbReference type="PANTHER" id="PTHR11659">
    <property type="entry name" value="GLUTAMYL-TRNA GLN AMIDOTRANSFERASE SUBUNIT B MITOCHONDRIAL AND PROKARYOTIC PET112-RELATED"/>
    <property type="match status" value="1"/>
</dbReference>
<dbReference type="OrthoDB" id="7316at2157"/>
<comment type="function">
    <text evidence="6">Allows the formation of correctly charged Gln-tRNA(Gln) through the transamidation of misacylated Glu-tRNA(Gln) in organisms which lack glutaminyl-tRNA synthetase. The reaction takes place in the presence of glutamine and ATP through an activated gamma-phospho-Glu-tRNA(Gln). The GatDE system is specific for glutamate and does not act on aspartate.</text>
</comment>
<dbReference type="RefSeq" id="WP_128693732.1">
    <property type="nucleotide sequence ID" value="NZ_LHQS01000002.1"/>
</dbReference>
<feature type="domain" description="Asn/Gln amidotransferase" evidence="7">
    <location>
        <begin position="469"/>
        <end position="617"/>
    </location>
</feature>
<dbReference type="SUPFAM" id="SSF89095">
    <property type="entry name" value="GatB/YqeY motif"/>
    <property type="match status" value="1"/>
</dbReference>
<comment type="caution">
    <text evidence="8">The sequence shown here is derived from an EMBL/GenBank/DDBJ whole genome shotgun (WGS) entry which is preliminary data.</text>
</comment>
<dbReference type="PROSITE" id="PS01234">
    <property type="entry name" value="GATB"/>
    <property type="match status" value="1"/>
</dbReference>
<evidence type="ECO:0000313" key="8">
    <source>
        <dbReference type="EMBL" id="RXE56014.1"/>
    </source>
</evidence>
<dbReference type="Proteomes" id="UP000290932">
    <property type="component" value="Unassembled WGS sequence"/>
</dbReference>
<keyword evidence="4 6" id="KW-0648">Protein biosynthesis</keyword>
<dbReference type="NCBIfam" id="NF003107">
    <property type="entry name" value="PRK04028.1"/>
    <property type="match status" value="1"/>
</dbReference>
<dbReference type="SMART" id="SM00845">
    <property type="entry name" value="GatB_Yqey"/>
    <property type="match status" value="1"/>
</dbReference>
<dbReference type="EMBL" id="LHQS01000002">
    <property type="protein sequence ID" value="RXE56014.1"/>
    <property type="molecule type" value="Genomic_DNA"/>
</dbReference>
<keyword evidence="1 6" id="KW-0436">Ligase</keyword>
<keyword evidence="9" id="KW-1185">Reference proteome</keyword>
<name>A0A498H0Z9_9EURY</name>
<dbReference type="GO" id="GO:0070681">
    <property type="term" value="P:glutaminyl-tRNAGln biosynthesis via transamidation"/>
    <property type="evidence" value="ECO:0007669"/>
    <property type="project" value="TreeGrafter"/>
</dbReference>
<dbReference type="InterPro" id="IPR014746">
    <property type="entry name" value="Gln_synth/guanido_kin_cat_dom"/>
</dbReference>
<dbReference type="Gene3D" id="1.10.150.380">
    <property type="entry name" value="GatB domain, N-terminal subdomain"/>
    <property type="match status" value="1"/>
</dbReference>
<dbReference type="SUPFAM" id="SSF55931">
    <property type="entry name" value="Glutamine synthetase/guanido kinase"/>
    <property type="match status" value="1"/>
</dbReference>
<dbReference type="GO" id="GO:0006412">
    <property type="term" value="P:translation"/>
    <property type="evidence" value="ECO:0007669"/>
    <property type="project" value="UniProtKB-UniRule"/>
</dbReference>
<dbReference type="SUPFAM" id="SSF55261">
    <property type="entry name" value="GAD domain-like"/>
    <property type="match status" value="1"/>
</dbReference>
<dbReference type="GO" id="GO:0005524">
    <property type="term" value="F:ATP binding"/>
    <property type="evidence" value="ECO:0007669"/>
    <property type="project" value="UniProtKB-KW"/>
</dbReference>
<dbReference type="NCBIfam" id="TIGR00134">
    <property type="entry name" value="gatE_arch"/>
    <property type="match status" value="1"/>
</dbReference>
<accession>A0A498H0Z9</accession>
<sequence length="622" mass="68084">MEYDYAALGLKAGIEIHQQLNTAEKLFCRCPTLLRETAEHTGEFFRYLRATESELGEIDRAAKEEMKLVRKFCYYTYDTVCLVEHDEEPPAPLNREALGVALTIAKMLGMTPIDQVHTMRKLVIDGSNTSGFQRTALVALNGTLPGGCRIETICLEEEACQRVEGDAFSLDRLGIPLVEITTAPCMHTPEDVRTVARHIGMVLRSTGKVKRGLGTIRQDVNVSIRDGARVEIKGVQELDLIAEVVRREVGRQVELLAIRDELRARGASVDTTVTDVTGLFAETKSAILKKAKAILAVRLPGFAGLVGREIQPGRRLGSEMADYAKKCGVGGIFHTDELPAYGVTAEEVARLREHLRAAEQDAVVLVAASRKQAGCAAEQVMIRARIALDGIPEETRKMLEGGSTAYMRPLPGAARMYPETDVFPVTIGSDLWEGIELPELLTSRAERFSRDLGLDDALARQMAFSERLPLFERTVAEGVRPTLAARTLLGTLRELARDGVPVGHLPDDEVVLLLQAVESGRTAKEAIPDLLSELARTAGEQPRKSPEERIAAAIESVAPTVTAGDLDAIVGRVVEEREEFVRQRGMGALGPLMGVVMKEVRGSVDGQLVSRALKREIERRLS</sequence>
<organism evidence="8 9">
    <name type="scientific">Methanoculleus taiwanensis</name>
    <dbReference type="NCBI Taxonomy" id="1550565"/>
    <lineage>
        <taxon>Archaea</taxon>
        <taxon>Methanobacteriati</taxon>
        <taxon>Methanobacteriota</taxon>
        <taxon>Stenosarchaea group</taxon>
        <taxon>Methanomicrobia</taxon>
        <taxon>Methanomicrobiales</taxon>
        <taxon>Methanomicrobiaceae</taxon>
        <taxon>Methanoculleus</taxon>
    </lineage>
</organism>